<dbReference type="EMBL" id="JAWHTF010000001">
    <property type="protein sequence ID" value="MDU8884552.1"/>
    <property type="molecule type" value="Genomic_DNA"/>
</dbReference>
<accession>A0ABU3U2C0</accession>
<dbReference type="Pfam" id="PF07661">
    <property type="entry name" value="MORN_2"/>
    <property type="match status" value="3"/>
</dbReference>
<evidence type="ECO:0000313" key="1">
    <source>
        <dbReference type="EMBL" id="MDU8884552.1"/>
    </source>
</evidence>
<sequence>MKKLLILLFLIPVIAFGQKEKIINGNDVTEIDGLYYFKANKELVSGLVKEWYENGQLSQEAILKDGKAVGNFKEWYENGQLNFEATFLDGKQDGLSRIWLENGKLKSETTFIKGQKQ</sequence>
<dbReference type="RefSeq" id="WP_316660256.1">
    <property type="nucleotide sequence ID" value="NZ_JAWHTF010000001.1"/>
</dbReference>
<proteinExistence type="predicted"/>
<reference evidence="1 2" key="1">
    <citation type="submission" date="2023-10" db="EMBL/GenBank/DDBJ databases">
        <title>Marimonas sp. nov. isolated from tidal mud flat.</title>
        <authorList>
            <person name="Jaincy N.J."/>
            <person name="Srinivasan S."/>
            <person name="Lee S.-S."/>
        </authorList>
    </citation>
    <scope>NUCLEOTIDE SEQUENCE [LARGE SCALE GENOMIC DNA]</scope>
    <source>
        <strain evidence="1 2">MJ-SS3</strain>
    </source>
</reference>
<name>A0ABU3U2C0_9FLAO</name>
<organism evidence="1 2">
    <name type="scientific">Gilvirhabdus luticola</name>
    <dbReference type="NCBI Taxonomy" id="3079858"/>
    <lineage>
        <taxon>Bacteria</taxon>
        <taxon>Pseudomonadati</taxon>
        <taxon>Bacteroidota</taxon>
        <taxon>Flavobacteriia</taxon>
        <taxon>Flavobacteriales</taxon>
        <taxon>Flavobacteriaceae</taxon>
        <taxon>Gilvirhabdus</taxon>
    </lineage>
</organism>
<gene>
    <name evidence="1" type="ORF">RXV94_00165</name>
</gene>
<dbReference type="SUPFAM" id="SSF82185">
    <property type="entry name" value="Histone H3 K4-specific methyltransferase SET7/9 N-terminal domain"/>
    <property type="match status" value="1"/>
</dbReference>
<evidence type="ECO:0008006" key="3">
    <source>
        <dbReference type="Google" id="ProtNLM"/>
    </source>
</evidence>
<dbReference type="Proteomes" id="UP001268651">
    <property type="component" value="Unassembled WGS sequence"/>
</dbReference>
<dbReference type="InterPro" id="IPR011652">
    <property type="entry name" value="MORN_2"/>
</dbReference>
<protein>
    <recommendedName>
        <fullName evidence="3">Toxin-antitoxin system YwqK family antitoxin</fullName>
    </recommendedName>
</protein>
<evidence type="ECO:0000313" key="2">
    <source>
        <dbReference type="Proteomes" id="UP001268651"/>
    </source>
</evidence>
<dbReference type="Gene3D" id="2.20.110.10">
    <property type="entry name" value="Histone H3 K4-specific methyltransferase SET7/9 N-terminal domain"/>
    <property type="match status" value="1"/>
</dbReference>
<keyword evidence="2" id="KW-1185">Reference proteome</keyword>
<comment type="caution">
    <text evidence="1">The sequence shown here is derived from an EMBL/GenBank/DDBJ whole genome shotgun (WGS) entry which is preliminary data.</text>
</comment>